<dbReference type="NCBIfam" id="TIGR00578">
    <property type="entry name" value="ku70"/>
    <property type="match status" value="1"/>
</dbReference>
<dbReference type="AlphaFoldDB" id="A0A7J7KPZ7"/>
<dbReference type="CDD" id="cd00788">
    <property type="entry name" value="KU70"/>
    <property type="match status" value="1"/>
</dbReference>
<keyword evidence="4" id="KW-0547">Nucleotide-binding</keyword>
<dbReference type="Gene3D" id="1.10.720.30">
    <property type="entry name" value="SAP domain"/>
    <property type="match status" value="1"/>
</dbReference>
<accession>A0A7J7KPZ7</accession>
<proteinExistence type="inferred from homology"/>
<dbReference type="GO" id="GO:0016787">
    <property type="term" value="F:hydrolase activity"/>
    <property type="evidence" value="ECO:0007669"/>
    <property type="project" value="UniProtKB-KW"/>
</dbReference>
<keyword evidence="6" id="KW-0378">Hydrolase</keyword>
<dbReference type="GO" id="GO:0005524">
    <property type="term" value="F:ATP binding"/>
    <property type="evidence" value="ECO:0007669"/>
    <property type="project" value="UniProtKB-KW"/>
</dbReference>
<dbReference type="Pfam" id="PF03731">
    <property type="entry name" value="Ku_N"/>
    <property type="match status" value="1"/>
</dbReference>
<keyword evidence="11" id="KW-0234">DNA repair</keyword>
<evidence type="ECO:0000256" key="11">
    <source>
        <dbReference type="ARBA" id="ARBA00023204"/>
    </source>
</evidence>
<comment type="catalytic activity">
    <reaction evidence="13">
        <text>ATP + H2O = ADP + phosphate + H(+)</text>
        <dbReference type="Rhea" id="RHEA:13065"/>
        <dbReference type="ChEBI" id="CHEBI:15377"/>
        <dbReference type="ChEBI" id="CHEBI:15378"/>
        <dbReference type="ChEBI" id="CHEBI:30616"/>
        <dbReference type="ChEBI" id="CHEBI:43474"/>
        <dbReference type="ChEBI" id="CHEBI:456216"/>
        <dbReference type="EC" id="3.6.4.12"/>
    </reaction>
</comment>
<feature type="domain" description="Ku" evidence="14">
    <location>
        <begin position="303"/>
        <end position="449"/>
    </location>
</feature>
<evidence type="ECO:0000256" key="2">
    <source>
        <dbReference type="ARBA" id="ARBA00005240"/>
    </source>
</evidence>
<dbReference type="FunFam" id="3.40.50.410:FF:000080">
    <property type="entry name" value="X-ray repair-complementing defective repair in Chinese hamster cells 6"/>
    <property type="match status" value="1"/>
</dbReference>
<evidence type="ECO:0000256" key="4">
    <source>
        <dbReference type="ARBA" id="ARBA00022741"/>
    </source>
</evidence>
<dbReference type="EMBL" id="VXIV02000163">
    <property type="protein sequence ID" value="KAF6040264.1"/>
    <property type="molecule type" value="Genomic_DNA"/>
</dbReference>
<name>A0A7J7KPZ7_BUGNE</name>
<dbReference type="GO" id="GO:0006303">
    <property type="term" value="P:double-strand break repair via nonhomologous end joining"/>
    <property type="evidence" value="ECO:0007669"/>
    <property type="project" value="InterPro"/>
</dbReference>
<comment type="caution">
    <text evidence="15">The sequence shown here is derived from an EMBL/GenBank/DDBJ whole genome shotgun (WGS) entry which is preliminary data.</text>
</comment>
<gene>
    <name evidence="15" type="ORF">EB796_001381</name>
</gene>
<dbReference type="GO" id="GO:0003690">
    <property type="term" value="F:double-stranded DNA binding"/>
    <property type="evidence" value="ECO:0007669"/>
    <property type="project" value="TreeGrafter"/>
</dbReference>
<dbReference type="Pfam" id="PF03730">
    <property type="entry name" value="Ku_C"/>
    <property type="match status" value="1"/>
</dbReference>
<dbReference type="GO" id="GO:0000723">
    <property type="term" value="P:telomere maintenance"/>
    <property type="evidence" value="ECO:0007669"/>
    <property type="project" value="InterPro"/>
</dbReference>
<comment type="subcellular location">
    <subcellularLocation>
        <location evidence="1">Nucleus</location>
    </subcellularLocation>
</comment>
<dbReference type="InterPro" id="IPR036361">
    <property type="entry name" value="SAP_dom_sf"/>
</dbReference>
<evidence type="ECO:0000256" key="12">
    <source>
        <dbReference type="ARBA" id="ARBA00023242"/>
    </source>
</evidence>
<evidence type="ECO:0000256" key="6">
    <source>
        <dbReference type="ARBA" id="ARBA00022801"/>
    </source>
</evidence>
<comment type="similarity">
    <text evidence="2">Belongs to the ku70 family.</text>
</comment>
<dbReference type="InterPro" id="IPR006164">
    <property type="entry name" value="DNA_bd_Ku70/Ku80"/>
</dbReference>
<dbReference type="GO" id="GO:0042162">
    <property type="term" value="F:telomeric DNA binding"/>
    <property type="evidence" value="ECO:0007669"/>
    <property type="project" value="InterPro"/>
</dbReference>
<dbReference type="FunFam" id="2.40.290.10:FF:000001">
    <property type="entry name" value="X-ray repair cross complementing 6"/>
    <property type="match status" value="1"/>
</dbReference>
<dbReference type="EC" id="3.6.4.12" evidence="3"/>
<evidence type="ECO:0000256" key="1">
    <source>
        <dbReference type="ARBA" id="ARBA00004123"/>
    </source>
</evidence>
<dbReference type="InterPro" id="IPR006165">
    <property type="entry name" value="Ku70"/>
</dbReference>
<dbReference type="PIRSF" id="PIRSF003033">
    <property type="entry name" value="Ku70"/>
    <property type="match status" value="1"/>
</dbReference>
<dbReference type="InterPro" id="IPR036465">
    <property type="entry name" value="vWFA_dom_sf"/>
</dbReference>
<dbReference type="SUPFAM" id="SSF100939">
    <property type="entry name" value="SPOC domain-like"/>
    <property type="match status" value="1"/>
</dbReference>
<dbReference type="Gene3D" id="3.40.50.410">
    <property type="entry name" value="von Willebrand factor, type A domain"/>
    <property type="match status" value="1"/>
</dbReference>
<dbReference type="Proteomes" id="UP000593567">
    <property type="component" value="Unassembled WGS sequence"/>
</dbReference>
<evidence type="ECO:0000313" key="16">
    <source>
        <dbReference type="Proteomes" id="UP000593567"/>
    </source>
</evidence>
<evidence type="ECO:0000256" key="8">
    <source>
        <dbReference type="ARBA" id="ARBA00022840"/>
    </source>
</evidence>
<evidence type="ECO:0000256" key="3">
    <source>
        <dbReference type="ARBA" id="ARBA00012551"/>
    </source>
</evidence>
<dbReference type="SUPFAM" id="SSF53300">
    <property type="entry name" value="vWA-like"/>
    <property type="match status" value="1"/>
</dbReference>
<dbReference type="Pfam" id="PF02735">
    <property type="entry name" value="Ku"/>
    <property type="match status" value="1"/>
</dbReference>
<evidence type="ECO:0000256" key="13">
    <source>
        <dbReference type="ARBA" id="ARBA00047995"/>
    </source>
</evidence>
<keyword evidence="12" id="KW-0539">Nucleus</keyword>
<dbReference type="PANTHER" id="PTHR12604">
    <property type="entry name" value="KU AUTOANTIGEN DNA HELICASE"/>
    <property type="match status" value="1"/>
</dbReference>
<dbReference type="CDD" id="cd01458">
    <property type="entry name" value="vWA_ku"/>
    <property type="match status" value="1"/>
</dbReference>
<evidence type="ECO:0000259" key="14">
    <source>
        <dbReference type="SMART" id="SM00559"/>
    </source>
</evidence>
<evidence type="ECO:0000313" key="15">
    <source>
        <dbReference type="EMBL" id="KAF6040264.1"/>
    </source>
</evidence>
<dbReference type="OrthoDB" id="3249161at2759"/>
<keyword evidence="8" id="KW-0067">ATP-binding</keyword>
<evidence type="ECO:0000256" key="9">
    <source>
        <dbReference type="ARBA" id="ARBA00023125"/>
    </source>
</evidence>
<dbReference type="PANTHER" id="PTHR12604:SF2">
    <property type="entry name" value="X-RAY REPAIR CROSS-COMPLEMENTING PROTEIN 6"/>
    <property type="match status" value="1"/>
</dbReference>
<keyword evidence="10" id="KW-0233">DNA recombination</keyword>
<organism evidence="15 16">
    <name type="scientific">Bugula neritina</name>
    <name type="common">Brown bryozoan</name>
    <name type="synonym">Sertularia neritina</name>
    <dbReference type="NCBI Taxonomy" id="10212"/>
    <lineage>
        <taxon>Eukaryota</taxon>
        <taxon>Metazoa</taxon>
        <taxon>Spiralia</taxon>
        <taxon>Lophotrochozoa</taxon>
        <taxon>Bryozoa</taxon>
        <taxon>Gymnolaemata</taxon>
        <taxon>Cheilostomatida</taxon>
        <taxon>Flustrina</taxon>
        <taxon>Buguloidea</taxon>
        <taxon>Bugulidae</taxon>
        <taxon>Bugula</taxon>
    </lineage>
</organism>
<dbReference type="GO" id="GO:0043564">
    <property type="term" value="C:Ku70:Ku80 complex"/>
    <property type="evidence" value="ECO:0007669"/>
    <property type="project" value="InterPro"/>
</dbReference>
<sequence length="600" mass="67206">MDFDDYGWTALAIDGDEESDEAAKGASYTQQTGVMFVVDCGPPMFVKHEDESSHFEKCLKCIRQICQKKVITNEKDMLAVVFYGVNKSSVPDGKAIYVYQDLAQLNIQRITDLESLLEDPNSFVSEYGYSDNYDISEVLWACSNTFAKSNKSFGEKKILLFTCDDNPHKGNEALKKKAIAKATDLKSMNIDLELLALNVRDEKATFNMDLFYKDLLFLGDENSLASYPDPSEKFEDLLSTVYRKEHKRRALGRIPFKIGNNIEFSVGVYCLCRKAVIPPSVKIHSATNSEVRSQSRVFNAATGEDVMPQDIKSYQQYANKRICFDTEEATDYKKFNISGLKLKGFIKKAEVKLHLHVKPSHFIYPDESVVKGSSTLFSALLSRCAARDMVAVCHYVPRTNSNLELVYLLPQLEEKDEANNQVTPPGFHVVFCPFKEDMRDLSAVDHSASANTDQVEKCKALIEKLSFPYQTSMFENPSLQKFYSNLEAMALSKDEPEEVTDYTAPNTRKIEKKAGAELEAFSKSVFSESTKRPAPASSTAAAKKAKVDNTSIDIKQLALTDGLGKLTVADLKGFLKSENIKSKSTKKADIIQDIKSHYGV</sequence>
<dbReference type="Gene3D" id="2.40.290.10">
    <property type="match status" value="1"/>
</dbReference>
<keyword evidence="9" id="KW-0238">DNA-binding</keyword>
<dbReference type="Gene3D" id="4.10.970.10">
    <property type="entry name" value="Ku70, bridge and pillars"/>
    <property type="match status" value="1"/>
</dbReference>
<evidence type="ECO:0000256" key="7">
    <source>
        <dbReference type="ARBA" id="ARBA00022806"/>
    </source>
</evidence>
<dbReference type="InterPro" id="IPR005161">
    <property type="entry name" value="Ku_N"/>
</dbReference>
<dbReference type="InterPro" id="IPR047087">
    <property type="entry name" value="KU70_core_dom"/>
</dbReference>
<keyword evidence="7" id="KW-0347">Helicase</keyword>
<dbReference type="GO" id="GO:0003684">
    <property type="term" value="F:damaged DNA binding"/>
    <property type="evidence" value="ECO:0007669"/>
    <property type="project" value="InterPro"/>
</dbReference>
<dbReference type="InterPro" id="IPR005160">
    <property type="entry name" value="Ku_C"/>
</dbReference>
<protein>
    <recommendedName>
        <fullName evidence="3">DNA helicase</fullName>
        <ecNumber evidence="3">3.6.4.12</ecNumber>
    </recommendedName>
</protein>
<dbReference type="InterPro" id="IPR027388">
    <property type="entry name" value="Ku70_bridge/pillars_dom_sf"/>
</dbReference>
<dbReference type="SMART" id="SM00559">
    <property type="entry name" value="Ku78"/>
    <property type="match status" value="1"/>
</dbReference>
<dbReference type="InterPro" id="IPR016194">
    <property type="entry name" value="SPOC-like_C_dom_sf"/>
</dbReference>
<evidence type="ECO:0000256" key="10">
    <source>
        <dbReference type="ARBA" id="ARBA00023172"/>
    </source>
</evidence>
<keyword evidence="5" id="KW-0227">DNA damage</keyword>
<dbReference type="GO" id="GO:0006310">
    <property type="term" value="P:DNA recombination"/>
    <property type="evidence" value="ECO:0007669"/>
    <property type="project" value="UniProtKB-KW"/>
</dbReference>
<dbReference type="GO" id="GO:0003678">
    <property type="term" value="F:DNA helicase activity"/>
    <property type="evidence" value="ECO:0007669"/>
    <property type="project" value="UniProtKB-EC"/>
</dbReference>
<reference evidence="15" key="1">
    <citation type="submission" date="2020-06" db="EMBL/GenBank/DDBJ databases">
        <title>Draft genome of Bugula neritina, a colonial animal packing powerful symbionts and potential medicines.</title>
        <authorList>
            <person name="Rayko M."/>
        </authorList>
    </citation>
    <scope>NUCLEOTIDE SEQUENCE [LARGE SCALE GENOMIC DNA]</scope>
    <source>
        <strain evidence="15">Kwan_BN1</strain>
    </source>
</reference>
<keyword evidence="16" id="KW-1185">Reference proteome</keyword>
<dbReference type="Gene3D" id="1.10.1600.10">
    <property type="match status" value="1"/>
</dbReference>
<evidence type="ECO:0000256" key="5">
    <source>
        <dbReference type="ARBA" id="ARBA00022763"/>
    </source>
</evidence>